<protein>
    <submittedName>
        <fullName evidence="10">Myb transcription factor</fullName>
    </submittedName>
</protein>
<organism evidence="10 11">
    <name type="scientific">Chloropicon roscoffensis</name>
    <dbReference type="NCBI Taxonomy" id="1461544"/>
    <lineage>
        <taxon>Eukaryota</taxon>
        <taxon>Viridiplantae</taxon>
        <taxon>Chlorophyta</taxon>
        <taxon>Chloropicophyceae</taxon>
        <taxon>Chloropicales</taxon>
        <taxon>Chloropicaceae</taxon>
        <taxon>Chloropicon</taxon>
    </lineage>
</organism>
<proteinExistence type="predicted"/>
<dbReference type="InterPro" id="IPR050560">
    <property type="entry name" value="MYB_TF"/>
</dbReference>
<evidence type="ECO:0000256" key="6">
    <source>
        <dbReference type="ARBA" id="ARBA00023242"/>
    </source>
</evidence>
<reference evidence="10 11" key="1">
    <citation type="submission" date="2024-03" db="EMBL/GenBank/DDBJ databases">
        <title>Complete genome sequence of the green alga Chloropicon roscoffensis RCC1871.</title>
        <authorList>
            <person name="Lemieux C."/>
            <person name="Pombert J.-F."/>
            <person name="Otis C."/>
            <person name="Turmel M."/>
        </authorList>
    </citation>
    <scope>NUCLEOTIDE SEQUENCE [LARGE SCALE GENOMIC DNA]</scope>
    <source>
        <strain evidence="10 11">RCC1871</strain>
    </source>
</reference>
<evidence type="ECO:0000256" key="3">
    <source>
        <dbReference type="ARBA" id="ARBA00023015"/>
    </source>
</evidence>
<evidence type="ECO:0000259" key="8">
    <source>
        <dbReference type="PROSITE" id="PS50090"/>
    </source>
</evidence>
<keyword evidence="4" id="KW-0238">DNA-binding</keyword>
<evidence type="ECO:0000256" key="1">
    <source>
        <dbReference type="ARBA" id="ARBA00004123"/>
    </source>
</evidence>
<dbReference type="SUPFAM" id="SSF46689">
    <property type="entry name" value="Homeodomain-like"/>
    <property type="match status" value="2"/>
</dbReference>
<dbReference type="GO" id="GO:0000978">
    <property type="term" value="F:RNA polymerase II cis-regulatory region sequence-specific DNA binding"/>
    <property type="evidence" value="ECO:0007669"/>
    <property type="project" value="TreeGrafter"/>
</dbReference>
<feature type="domain" description="HTH myb-type" evidence="9">
    <location>
        <begin position="99"/>
        <end position="150"/>
    </location>
</feature>
<dbReference type="Proteomes" id="UP001472866">
    <property type="component" value="Chromosome 17"/>
</dbReference>
<feature type="compositionally biased region" description="Gly residues" evidence="7">
    <location>
        <begin position="283"/>
        <end position="292"/>
    </location>
</feature>
<dbReference type="GO" id="GO:0000981">
    <property type="term" value="F:DNA-binding transcription factor activity, RNA polymerase II-specific"/>
    <property type="evidence" value="ECO:0007669"/>
    <property type="project" value="TreeGrafter"/>
</dbReference>
<dbReference type="GO" id="GO:0005634">
    <property type="term" value="C:nucleus"/>
    <property type="evidence" value="ECO:0007669"/>
    <property type="project" value="UniProtKB-SubCell"/>
</dbReference>
<evidence type="ECO:0000256" key="2">
    <source>
        <dbReference type="ARBA" id="ARBA00022737"/>
    </source>
</evidence>
<dbReference type="AlphaFoldDB" id="A0AAX4PLV0"/>
<evidence type="ECO:0000256" key="7">
    <source>
        <dbReference type="SAM" id="MobiDB-lite"/>
    </source>
</evidence>
<dbReference type="FunFam" id="1.10.10.60:FF:000016">
    <property type="entry name" value="Transcriptional activator Myb isoform A"/>
    <property type="match status" value="1"/>
</dbReference>
<name>A0AAX4PLV0_9CHLO</name>
<dbReference type="SMART" id="SM00717">
    <property type="entry name" value="SANT"/>
    <property type="match status" value="3"/>
</dbReference>
<dbReference type="PANTHER" id="PTHR45614:SF25">
    <property type="entry name" value="MYB PROTEIN"/>
    <property type="match status" value="1"/>
</dbReference>
<keyword evidence="3" id="KW-0805">Transcription regulation</keyword>
<accession>A0AAX4PLV0</accession>
<dbReference type="Pfam" id="PF00249">
    <property type="entry name" value="Myb_DNA-binding"/>
    <property type="match status" value="3"/>
</dbReference>
<evidence type="ECO:0000313" key="10">
    <source>
        <dbReference type="EMBL" id="WZN66975.1"/>
    </source>
</evidence>
<keyword evidence="11" id="KW-1185">Reference proteome</keyword>
<dbReference type="FunFam" id="1.10.10.60:FF:000010">
    <property type="entry name" value="Transcriptional activator Myb isoform A"/>
    <property type="match status" value="1"/>
</dbReference>
<feature type="region of interest" description="Disordered" evidence="7">
    <location>
        <begin position="493"/>
        <end position="546"/>
    </location>
</feature>
<feature type="domain" description="Myb-like" evidence="8">
    <location>
        <begin position="203"/>
        <end position="253"/>
    </location>
</feature>
<feature type="domain" description="Myb-like" evidence="8">
    <location>
        <begin position="99"/>
        <end position="150"/>
    </location>
</feature>
<feature type="region of interest" description="Disordered" evidence="7">
    <location>
        <begin position="399"/>
        <end position="418"/>
    </location>
</feature>
<feature type="region of interest" description="Disordered" evidence="7">
    <location>
        <begin position="561"/>
        <end position="600"/>
    </location>
</feature>
<comment type="subcellular location">
    <subcellularLocation>
        <location evidence="1">Nucleus</location>
    </subcellularLocation>
</comment>
<evidence type="ECO:0000256" key="5">
    <source>
        <dbReference type="ARBA" id="ARBA00023163"/>
    </source>
</evidence>
<feature type="domain" description="HTH myb-type" evidence="9">
    <location>
        <begin position="210"/>
        <end position="257"/>
    </location>
</feature>
<dbReference type="InterPro" id="IPR009057">
    <property type="entry name" value="Homeodomain-like_sf"/>
</dbReference>
<gene>
    <name evidence="10" type="ORF">HKI87_17g85470</name>
</gene>
<feature type="region of interest" description="Disordered" evidence="7">
    <location>
        <begin position="90"/>
        <end position="110"/>
    </location>
</feature>
<evidence type="ECO:0000313" key="11">
    <source>
        <dbReference type="Proteomes" id="UP001472866"/>
    </source>
</evidence>
<sequence>MSDLAPEAQGGAPLASALEDYKQQVASQAQGPTMEPQVQQNLVGATSGSVAQEVAAKPATAPVVQVAAGTAGGSHKDAGKFTKAAMTLPPVVGKTGAPKRKSSKGGWTSEEDEILRRAVQQCEGKNWKKIAEYFTDRSDVQCLHRWQKVLNPDLIKGPWTKEEDEKIIALVKEHGPKKWSVIADNLPGRIGKQCRERWHNHLNPDIKQDPWSVDEDKVLIDAHKKFGNKWAEISKLLPGRTDNAIKNRWNSTMKRKYEEGAGGSRSKGGQGRSAKQQKTSGGAAAGGKGGQGSKKSQDAKAKAKGGRKGKASGAKRQPKMEAQAHARGQMNAALAALGPHAVHHNGQHAAWSYGQFPFQAMYAAHPPQGVDAQQHQLAGFHPGGYHPFAAVYSSPQAAAAATTSGQHQHASQQPPQQSNLASALHNAASLQDLPNWITSPEQQAMLQAVGSVGSPLGISQLFSLGGDGALGAGALTPGQFLFAATPNQGQVAGLAGSPQSRLNSAAKTFGSTPSIFQRRARQQAQEGVEGGAGAAKGPSQGGRQPIHESDLASLARPLFASPASTSYAKRQQREQKAEEEDKAEGRQPQQQPLPIQHHHRSQPLGLKVLGESKQQAVHKGPRLSNYFGRGAHQGPDVLSMMQTVEAQNQGLFMGCEEVLERAGKQAGGLGKAAEELVGGSISPTGHKENILLTPGSRYWMQETANLCPDN</sequence>
<feature type="region of interest" description="Disordered" evidence="7">
    <location>
        <begin position="1"/>
        <end position="37"/>
    </location>
</feature>
<feature type="compositionally biased region" description="Gly residues" evidence="7">
    <location>
        <begin position="260"/>
        <end position="271"/>
    </location>
</feature>
<dbReference type="CDD" id="cd00167">
    <property type="entry name" value="SANT"/>
    <property type="match status" value="3"/>
</dbReference>
<dbReference type="PROSITE" id="PS51294">
    <property type="entry name" value="HTH_MYB"/>
    <property type="match status" value="3"/>
</dbReference>
<dbReference type="InterPro" id="IPR001005">
    <property type="entry name" value="SANT/Myb"/>
</dbReference>
<evidence type="ECO:0000256" key="4">
    <source>
        <dbReference type="ARBA" id="ARBA00023125"/>
    </source>
</evidence>
<dbReference type="Gene3D" id="1.10.10.60">
    <property type="entry name" value="Homeodomain-like"/>
    <property type="match status" value="3"/>
</dbReference>
<feature type="domain" description="HTH myb-type" evidence="9">
    <location>
        <begin position="151"/>
        <end position="206"/>
    </location>
</feature>
<dbReference type="PANTHER" id="PTHR45614">
    <property type="entry name" value="MYB PROTEIN-RELATED"/>
    <property type="match status" value="1"/>
</dbReference>
<feature type="compositionally biased region" description="Low complexity" evidence="7">
    <location>
        <begin position="272"/>
        <end position="282"/>
    </location>
</feature>
<keyword evidence="6" id="KW-0539">Nucleus</keyword>
<dbReference type="InterPro" id="IPR017930">
    <property type="entry name" value="Myb_dom"/>
</dbReference>
<keyword evidence="5" id="KW-0804">Transcription</keyword>
<dbReference type="EMBL" id="CP151517">
    <property type="protein sequence ID" value="WZN66975.1"/>
    <property type="molecule type" value="Genomic_DNA"/>
</dbReference>
<feature type="region of interest" description="Disordered" evidence="7">
    <location>
        <begin position="246"/>
        <end position="327"/>
    </location>
</feature>
<feature type="domain" description="Myb-like" evidence="8">
    <location>
        <begin position="151"/>
        <end position="202"/>
    </location>
</feature>
<feature type="compositionally biased region" description="Polar residues" evidence="7">
    <location>
        <begin position="497"/>
        <end position="515"/>
    </location>
</feature>
<evidence type="ECO:0000259" key="9">
    <source>
        <dbReference type="PROSITE" id="PS51294"/>
    </source>
</evidence>
<keyword evidence="2" id="KW-0677">Repeat</keyword>
<feature type="compositionally biased region" description="Polar residues" evidence="7">
    <location>
        <begin position="24"/>
        <end position="37"/>
    </location>
</feature>
<dbReference type="PROSITE" id="PS50090">
    <property type="entry name" value="MYB_LIKE"/>
    <property type="match status" value="3"/>
</dbReference>